<evidence type="ECO:0000313" key="1">
    <source>
        <dbReference type="EMBL" id="MCC9630122.1"/>
    </source>
</evidence>
<comment type="caution">
    <text evidence="1">The sequence shown here is derived from an EMBL/GenBank/DDBJ whole genome shotgun (WGS) entry which is preliminary data.</text>
</comment>
<protein>
    <submittedName>
        <fullName evidence="1">Uncharacterized protein</fullName>
    </submittedName>
</protein>
<dbReference type="RefSeq" id="WP_230220990.1">
    <property type="nucleotide sequence ID" value="NZ_JAJKFT010000010.1"/>
</dbReference>
<reference evidence="1" key="1">
    <citation type="submission" date="2021-11" db="EMBL/GenBank/DDBJ databases">
        <title>Genome sequence.</title>
        <authorList>
            <person name="Sun Q."/>
        </authorList>
    </citation>
    <scope>NUCLEOTIDE SEQUENCE</scope>
    <source>
        <strain evidence="1">JC732</strain>
    </source>
</reference>
<dbReference type="EMBL" id="JAJKFT010000010">
    <property type="protein sequence ID" value="MCC9630122.1"/>
    <property type="molecule type" value="Genomic_DNA"/>
</dbReference>
<evidence type="ECO:0000313" key="2">
    <source>
        <dbReference type="Proteomes" id="UP001139103"/>
    </source>
</evidence>
<name>A0A9X1MPM0_9BACT</name>
<keyword evidence="2" id="KW-1185">Reference proteome</keyword>
<dbReference type="Proteomes" id="UP001139103">
    <property type="component" value="Unassembled WGS sequence"/>
</dbReference>
<dbReference type="AlphaFoldDB" id="A0A9X1MPM0"/>
<sequence>MDIHFEFELEEQLLVVTTSGPWHSHEDSVAMCNTIREVAHRHHRDRVLWLDDTVGRPITVLESHISGEAAADAFRCLAVVYVPRYELTPELRQRLDFLETVAKNRGLRGQVCLEEEAAREWLSAVPSSYFAMCDW</sequence>
<proteinExistence type="predicted"/>
<accession>A0A9X1MPM0</accession>
<gene>
    <name evidence="1" type="ORF">LOC68_17145</name>
</gene>
<organism evidence="1 2">
    <name type="scientific">Blastopirellula sediminis</name>
    <dbReference type="NCBI Taxonomy" id="2894196"/>
    <lineage>
        <taxon>Bacteria</taxon>
        <taxon>Pseudomonadati</taxon>
        <taxon>Planctomycetota</taxon>
        <taxon>Planctomycetia</taxon>
        <taxon>Pirellulales</taxon>
        <taxon>Pirellulaceae</taxon>
        <taxon>Blastopirellula</taxon>
    </lineage>
</organism>